<gene>
    <name evidence="5" type="ORF">DdX_20470</name>
</gene>
<evidence type="ECO:0000259" key="4">
    <source>
        <dbReference type="PROSITE" id="PS51790"/>
    </source>
</evidence>
<comment type="similarity">
    <text evidence="1">Belongs to the MsrB Met sulfoxide reductase family.</text>
</comment>
<sequence length="120" mass="12958">MAQAADPPLSIAFSVRPGPSAPSPARWTRKKRAGIFACAGCGLPLYSSPPKYDSRTGGPELLRPPQGCDPDAHRLCHRRTAYRSDLPPLRRASRPCFDDGPPPTGKRYCMNGLALAFKPA</sequence>
<dbReference type="EMBL" id="JAKKPZ010000582">
    <property type="protein sequence ID" value="KAI1693824.1"/>
    <property type="molecule type" value="Genomic_DNA"/>
</dbReference>
<evidence type="ECO:0000256" key="3">
    <source>
        <dbReference type="SAM" id="MobiDB-lite"/>
    </source>
</evidence>
<dbReference type="SUPFAM" id="SSF51316">
    <property type="entry name" value="Mss4-like"/>
    <property type="match status" value="1"/>
</dbReference>
<proteinExistence type="inferred from homology"/>
<evidence type="ECO:0000313" key="5">
    <source>
        <dbReference type="EMBL" id="KAI1693824.1"/>
    </source>
</evidence>
<keyword evidence="6" id="KW-1185">Reference proteome</keyword>
<feature type="domain" description="MsrB" evidence="4">
    <location>
        <begin position="1"/>
        <end position="120"/>
    </location>
</feature>
<keyword evidence="2" id="KW-0560">Oxidoreductase</keyword>
<feature type="region of interest" description="Disordered" evidence="3">
    <location>
        <begin position="1"/>
        <end position="27"/>
    </location>
</feature>
<name>A0AAD4QW66_9BILA</name>
<dbReference type="InterPro" id="IPR002579">
    <property type="entry name" value="Met_Sox_Rdtase_MsrB_dom"/>
</dbReference>
<dbReference type="PANTHER" id="PTHR10173">
    <property type="entry name" value="METHIONINE SULFOXIDE REDUCTASE"/>
    <property type="match status" value="1"/>
</dbReference>
<evidence type="ECO:0000313" key="6">
    <source>
        <dbReference type="Proteomes" id="UP001201812"/>
    </source>
</evidence>
<comment type="caution">
    <text evidence="5">The sequence shown here is derived from an EMBL/GenBank/DDBJ whole genome shotgun (WGS) entry which is preliminary data.</text>
</comment>
<evidence type="ECO:0000256" key="2">
    <source>
        <dbReference type="ARBA" id="ARBA00023002"/>
    </source>
</evidence>
<dbReference type="GO" id="GO:0030091">
    <property type="term" value="P:protein repair"/>
    <property type="evidence" value="ECO:0007669"/>
    <property type="project" value="InterPro"/>
</dbReference>
<dbReference type="AlphaFoldDB" id="A0AAD4QW66"/>
<organism evidence="5 6">
    <name type="scientific">Ditylenchus destructor</name>
    <dbReference type="NCBI Taxonomy" id="166010"/>
    <lineage>
        <taxon>Eukaryota</taxon>
        <taxon>Metazoa</taxon>
        <taxon>Ecdysozoa</taxon>
        <taxon>Nematoda</taxon>
        <taxon>Chromadorea</taxon>
        <taxon>Rhabditida</taxon>
        <taxon>Tylenchina</taxon>
        <taxon>Tylenchomorpha</taxon>
        <taxon>Sphaerularioidea</taxon>
        <taxon>Anguinidae</taxon>
        <taxon>Anguininae</taxon>
        <taxon>Ditylenchus</taxon>
    </lineage>
</organism>
<dbReference type="Pfam" id="PF01641">
    <property type="entry name" value="SelR"/>
    <property type="match status" value="1"/>
</dbReference>
<evidence type="ECO:0000256" key="1">
    <source>
        <dbReference type="ARBA" id="ARBA00007174"/>
    </source>
</evidence>
<dbReference type="Gene3D" id="2.170.150.20">
    <property type="entry name" value="Peptide methionine sulfoxide reductase"/>
    <property type="match status" value="2"/>
</dbReference>
<dbReference type="GO" id="GO:0033743">
    <property type="term" value="F:peptide-methionine (R)-S-oxide reductase activity"/>
    <property type="evidence" value="ECO:0007669"/>
    <property type="project" value="InterPro"/>
</dbReference>
<protein>
    <submittedName>
        <fullName evidence="5">SelR domain-containing protein</fullName>
    </submittedName>
</protein>
<dbReference type="InterPro" id="IPR011057">
    <property type="entry name" value="Mss4-like_sf"/>
</dbReference>
<dbReference type="InterPro" id="IPR028427">
    <property type="entry name" value="Met_Sox_Rdtase_MsrB"/>
</dbReference>
<dbReference type="PANTHER" id="PTHR10173:SF57">
    <property type="entry name" value="PEPTIDE-METHIONINE (R)-S-OXIDE REDUCTASE"/>
    <property type="match status" value="1"/>
</dbReference>
<accession>A0AAD4QW66</accession>
<dbReference type="Proteomes" id="UP001201812">
    <property type="component" value="Unassembled WGS sequence"/>
</dbReference>
<dbReference type="PROSITE" id="PS51790">
    <property type="entry name" value="MSRB"/>
    <property type="match status" value="1"/>
</dbReference>
<dbReference type="GO" id="GO:0005737">
    <property type="term" value="C:cytoplasm"/>
    <property type="evidence" value="ECO:0007669"/>
    <property type="project" value="TreeGrafter"/>
</dbReference>
<reference evidence="5" key="1">
    <citation type="submission" date="2022-01" db="EMBL/GenBank/DDBJ databases">
        <title>Genome Sequence Resource for Two Populations of Ditylenchus destructor, the Migratory Endoparasitic Phytonematode.</title>
        <authorList>
            <person name="Zhang H."/>
            <person name="Lin R."/>
            <person name="Xie B."/>
        </authorList>
    </citation>
    <scope>NUCLEOTIDE SEQUENCE</scope>
    <source>
        <strain evidence="5">BazhouSP</strain>
    </source>
</reference>
<dbReference type="GO" id="GO:0006979">
    <property type="term" value="P:response to oxidative stress"/>
    <property type="evidence" value="ECO:0007669"/>
    <property type="project" value="InterPro"/>
</dbReference>